<comment type="caution">
    <text evidence="2">The sequence shown here is derived from an EMBL/GenBank/DDBJ whole genome shotgun (WGS) entry which is preliminary data.</text>
</comment>
<proteinExistence type="predicted"/>
<keyword evidence="1" id="KW-0812">Transmembrane</keyword>
<feature type="transmembrane region" description="Helical" evidence="1">
    <location>
        <begin position="151"/>
        <end position="171"/>
    </location>
</feature>
<dbReference type="EMBL" id="AXCV01000597">
    <property type="protein sequence ID" value="KGO22204.1"/>
    <property type="molecule type" value="Genomic_DNA"/>
</dbReference>
<feature type="non-terminal residue" evidence="2">
    <location>
        <position position="1"/>
    </location>
</feature>
<sequence>IYRKYKKITGDDFIDWQYAIFVEEKRVNRLNYFFSFFTDLIGTKTEARPSKNWEFIVHFFQTYNQSFYWILFVRYAFRGRQLMSSLILTNLVCYSVVFFSGNLLLAGIFSIIGLLAAAFQISPIFKHFDRQIMVRVYPSDSVKKMADFKLLSIKLFSTITFIYLVLILVRYQTTAVAYWFLIIFLVDYLVIAKYLPYLVGSKHEIKK</sequence>
<gene>
    <name evidence="2" type="ORF">Q757_09650</name>
</gene>
<dbReference type="Proteomes" id="UP000030023">
    <property type="component" value="Unassembled WGS sequence"/>
</dbReference>
<keyword evidence="1" id="KW-1133">Transmembrane helix</keyword>
<feature type="transmembrane region" description="Helical" evidence="1">
    <location>
        <begin position="177"/>
        <end position="199"/>
    </location>
</feature>
<dbReference type="InterPro" id="IPR010288">
    <property type="entry name" value="EcsB_ABC"/>
</dbReference>
<feature type="transmembrane region" description="Helical" evidence="1">
    <location>
        <begin position="82"/>
        <end position="99"/>
    </location>
</feature>
<accession>A0ABR4XNZ1</accession>
<keyword evidence="3" id="KW-1185">Reference proteome</keyword>
<evidence type="ECO:0000256" key="1">
    <source>
        <dbReference type="SAM" id="Phobius"/>
    </source>
</evidence>
<reference evidence="2 3" key="1">
    <citation type="journal article" date="2014" name="Antonie Van Leeuwenhoek">
        <title>Oenococcus alcoholitolerans sp. nov., a lactic acid bacteria isolated from cachaca and ethanol fermentation processes.</title>
        <authorList>
            <person name="Badotti F."/>
            <person name="Moreira A.P."/>
            <person name="Tonon L.A."/>
            <person name="de Lucena B.T."/>
            <person name="Gomes Fde C."/>
            <person name="Kruger R."/>
            <person name="Thompson C.C."/>
            <person name="de Morais M.A.Jr."/>
            <person name="Rosa C.A."/>
            <person name="Thompson F.L."/>
        </authorList>
    </citation>
    <scope>NUCLEOTIDE SEQUENCE [LARGE SCALE GENOMIC DNA]</scope>
    <source>
        <strain evidence="2 3">UFRJ-M7.2.18</strain>
    </source>
</reference>
<name>A0ABR4XNZ1_9LACO</name>
<organism evidence="2 3">
    <name type="scientific">Oenococcus alcoholitolerans</name>
    <dbReference type="NCBI Taxonomy" id="931074"/>
    <lineage>
        <taxon>Bacteria</taxon>
        <taxon>Bacillati</taxon>
        <taxon>Bacillota</taxon>
        <taxon>Bacilli</taxon>
        <taxon>Lactobacillales</taxon>
        <taxon>Lactobacillaceae</taxon>
        <taxon>Oenococcus</taxon>
    </lineage>
</organism>
<feature type="transmembrane region" description="Helical" evidence="1">
    <location>
        <begin position="105"/>
        <end position="125"/>
    </location>
</feature>
<keyword evidence="1" id="KW-0472">Membrane</keyword>
<evidence type="ECO:0000313" key="2">
    <source>
        <dbReference type="EMBL" id="KGO22204.1"/>
    </source>
</evidence>
<protein>
    <submittedName>
        <fullName evidence="2">Uncharacterized protein</fullName>
    </submittedName>
</protein>
<dbReference type="Pfam" id="PF05975">
    <property type="entry name" value="EcsB"/>
    <property type="match status" value="1"/>
</dbReference>
<evidence type="ECO:0000313" key="3">
    <source>
        <dbReference type="Proteomes" id="UP000030023"/>
    </source>
</evidence>